<reference evidence="2" key="1">
    <citation type="journal article" date="2021" name="ISME J.">
        <title>Evolutionary origin and ecological implication of a unique nif island in free-living Bradyrhizobium lineages.</title>
        <authorList>
            <person name="Tao J."/>
        </authorList>
    </citation>
    <scope>NUCLEOTIDE SEQUENCE [LARGE SCALE GENOMIC DNA]</scope>
    <source>
        <strain evidence="2">SZCCT0434</strain>
    </source>
</reference>
<dbReference type="EMBL" id="JAFCJH010000001">
    <property type="protein sequence ID" value="MBR0794003.1"/>
    <property type="molecule type" value="Genomic_DNA"/>
</dbReference>
<sequence>MDPAEFLREEYKSVDAALKETLRHDYGPTRGVDYFNECKFRLDEINETIEDPAGLDGPTIAAQLRSLSALGSRICLIERSRLGEFSWPFAEAIREIAEKLFVERHLDGEDYLPIVHVIAEGMHYQIVDDVQPPTGKRRIMVVAFPRQLKHHVLLHALFGHELAHIAQASKGPGRVIALRVMSAMRTGAFSDETQATAWLRRSDAPHVIASELKAQPSYLFPAQSLQNWRIEIICDLFGLLLFGPSFAAAHRMILEPVSSDPAAFDLKSSTHPPFSIRRRAITQAMRLLGWHRPVSNAKDGDLNAAERKFLAYASETSKGKWQQIFSDNELKIVLDRLSEIFRDHPQIRFSRPHNLQLKKLVEQLTLCRPPIVQAVGADGIAVLDSVRTIHCLYAGWTFWFGREKLRAAKLANYPRLRELDFLNVNKLCDQALLQQKAIDLVKEASP</sequence>
<comment type="caution">
    <text evidence="1">The sequence shown here is derived from an EMBL/GenBank/DDBJ whole genome shotgun (WGS) entry which is preliminary data.</text>
</comment>
<accession>A0ABS5FB47</accession>
<gene>
    <name evidence="1" type="ORF">JQ615_01225</name>
</gene>
<organism evidence="1 2">
    <name type="scientific">Bradyrhizobium jicamae</name>
    <dbReference type="NCBI Taxonomy" id="280332"/>
    <lineage>
        <taxon>Bacteria</taxon>
        <taxon>Pseudomonadati</taxon>
        <taxon>Pseudomonadota</taxon>
        <taxon>Alphaproteobacteria</taxon>
        <taxon>Hyphomicrobiales</taxon>
        <taxon>Nitrobacteraceae</taxon>
        <taxon>Bradyrhizobium</taxon>
    </lineage>
</organism>
<keyword evidence="2" id="KW-1185">Reference proteome</keyword>
<evidence type="ECO:0000313" key="2">
    <source>
        <dbReference type="Proteomes" id="UP001315278"/>
    </source>
</evidence>
<protein>
    <recommendedName>
        <fullName evidence="3">Peptidase M48 domain-containing protein</fullName>
    </recommendedName>
</protein>
<dbReference type="RefSeq" id="WP_212491584.1">
    <property type="nucleotide sequence ID" value="NZ_JAFCJH010000001.1"/>
</dbReference>
<evidence type="ECO:0000313" key="1">
    <source>
        <dbReference type="EMBL" id="MBR0794003.1"/>
    </source>
</evidence>
<evidence type="ECO:0008006" key="3">
    <source>
        <dbReference type="Google" id="ProtNLM"/>
    </source>
</evidence>
<name>A0ABS5FB47_9BRAD</name>
<proteinExistence type="predicted"/>
<dbReference type="Proteomes" id="UP001315278">
    <property type="component" value="Unassembled WGS sequence"/>
</dbReference>